<comment type="caution">
    <text evidence="1">The sequence shown here is derived from an EMBL/GenBank/DDBJ whole genome shotgun (WGS) entry which is preliminary data.</text>
</comment>
<sequence>MFVQSFCDPPFLKLHISASILDLASLLNKVIAIYVPSFVDYLYPKMPFLSDFDEQSKDISNKNDSSNDDLS</sequence>
<proteinExistence type="predicted"/>
<dbReference type="Proteomes" id="UP000680670">
    <property type="component" value="Unassembled WGS sequence"/>
</dbReference>
<organism evidence="1 2">
    <name type="scientific">Siminovitchia terrae</name>
    <name type="common">Bacillus terrae</name>
    <dbReference type="NCBI Taxonomy" id="1914933"/>
    <lineage>
        <taxon>Bacteria</taxon>
        <taxon>Bacillati</taxon>
        <taxon>Bacillota</taxon>
        <taxon>Bacilli</taxon>
        <taxon>Bacillales</taxon>
        <taxon>Bacillaceae</taxon>
        <taxon>Siminovitchia</taxon>
    </lineage>
</organism>
<reference evidence="1 2" key="1">
    <citation type="submission" date="2021-03" db="EMBL/GenBank/DDBJ databases">
        <title>Antimicrobial resistance genes in bacteria isolated from Japanese honey, and their potential for conferring macrolide and lincosamide resistance in the American foulbrood pathogen Paenibacillus larvae.</title>
        <authorList>
            <person name="Okamoto M."/>
            <person name="Kumagai M."/>
            <person name="Kanamori H."/>
            <person name="Takamatsu D."/>
        </authorList>
    </citation>
    <scope>NUCLEOTIDE SEQUENCE [LARGE SCALE GENOMIC DNA]</scope>
    <source>
        <strain evidence="1 2">J6TS1</strain>
    </source>
</reference>
<protein>
    <submittedName>
        <fullName evidence="1">Uncharacterized protein</fullName>
    </submittedName>
</protein>
<evidence type="ECO:0000313" key="2">
    <source>
        <dbReference type="Proteomes" id="UP000680670"/>
    </source>
</evidence>
<keyword evidence="2" id="KW-1185">Reference proteome</keyword>
<dbReference type="EMBL" id="BORJ01000007">
    <property type="protein sequence ID" value="GIN97070.1"/>
    <property type="molecule type" value="Genomic_DNA"/>
</dbReference>
<name>A0ABQ4KYL9_SIMTE</name>
<gene>
    <name evidence="1" type="ORF">J6TS1_29400</name>
</gene>
<accession>A0ABQ4KYL9</accession>
<evidence type="ECO:0000313" key="1">
    <source>
        <dbReference type="EMBL" id="GIN97070.1"/>
    </source>
</evidence>